<reference evidence="2" key="2">
    <citation type="submission" date="2022-01" db="EMBL/GenBank/DDBJ databases">
        <authorList>
            <person name="Yamashiro T."/>
            <person name="Shiraishi A."/>
            <person name="Satake H."/>
            <person name="Nakayama K."/>
        </authorList>
    </citation>
    <scope>NUCLEOTIDE SEQUENCE</scope>
</reference>
<evidence type="ECO:0000313" key="3">
    <source>
        <dbReference type="Proteomes" id="UP001151760"/>
    </source>
</evidence>
<reference evidence="2" key="1">
    <citation type="journal article" date="2022" name="Int. J. Mol. Sci.">
        <title>Draft Genome of Tanacetum Coccineum: Genomic Comparison of Closely Related Tanacetum-Family Plants.</title>
        <authorList>
            <person name="Yamashiro T."/>
            <person name="Shiraishi A."/>
            <person name="Nakayama K."/>
            <person name="Satake H."/>
        </authorList>
    </citation>
    <scope>NUCLEOTIDE SEQUENCE</scope>
</reference>
<comment type="caution">
    <text evidence="2">The sequence shown here is derived from an EMBL/GenBank/DDBJ whole genome shotgun (WGS) entry which is preliminary data.</text>
</comment>
<dbReference type="Proteomes" id="UP001151760">
    <property type="component" value="Unassembled WGS sequence"/>
</dbReference>
<sequence length="248" mass="28258">MEGIYIARNMDSIGKYILEIILLQQRTPQLLKQKKLMQTQKDHSNPILALNVDSLKVDLVVIQNTCFEKEDCNSETKSSKSVKESSLDSVIKDMGNVKKSVAERTHHQRQYDTRVNKKQMQTQKCKVDTGKALEADLVVTKSSETESEVQDDSIRSRNDTNTDDVDTKPIYDEEPMAEVQLTAECNIFATRQQHTEQPKIITEGRVDQYTEQCQVQSPILDSLLDNQTTEYSKQSLESENILLKKSVA</sequence>
<organism evidence="2 3">
    <name type="scientific">Tanacetum coccineum</name>
    <dbReference type="NCBI Taxonomy" id="301880"/>
    <lineage>
        <taxon>Eukaryota</taxon>
        <taxon>Viridiplantae</taxon>
        <taxon>Streptophyta</taxon>
        <taxon>Embryophyta</taxon>
        <taxon>Tracheophyta</taxon>
        <taxon>Spermatophyta</taxon>
        <taxon>Magnoliopsida</taxon>
        <taxon>eudicotyledons</taxon>
        <taxon>Gunneridae</taxon>
        <taxon>Pentapetalae</taxon>
        <taxon>asterids</taxon>
        <taxon>campanulids</taxon>
        <taxon>Asterales</taxon>
        <taxon>Asteraceae</taxon>
        <taxon>Asteroideae</taxon>
        <taxon>Anthemideae</taxon>
        <taxon>Anthemidinae</taxon>
        <taxon>Tanacetum</taxon>
    </lineage>
</organism>
<name>A0ABQ5CDR8_9ASTR</name>
<proteinExistence type="predicted"/>
<evidence type="ECO:0000256" key="1">
    <source>
        <dbReference type="SAM" id="MobiDB-lite"/>
    </source>
</evidence>
<feature type="compositionally biased region" description="Basic and acidic residues" evidence="1">
    <location>
        <begin position="152"/>
        <end position="168"/>
    </location>
</feature>
<dbReference type="EMBL" id="BQNB010014107">
    <property type="protein sequence ID" value="GJT24076.1"/>
    <property type="molecule type" value="Genomic_DNA"/>
</dbReference>
<protein>
    <submittedName>
        <fullName evidence="2">Uncharacterized protein</fullName>
    </submittedName>
</protein>
<gene>
    <name evidence="2" type="ORF">Tco_0894013</name>
</gene>
<feature type="region of interest" description="Disordered" evidence="1">
    <location>
        <begin position="139"/>
        <end position="168"/>
    </location>
</feature>
<accession>A0ABQ5CDR8</accession>
<evidence type="ECO:0000313" key="2">
    <source>
        <dbReference type="EMBL" id="GJT24076.1"/>
    </source>
</evidence>
<keyword evidence="3" id="KW-1185">Reference proteome</keyword>